<feature type="domain" description="Glycosyltransferase 2-like" evidence="1">
    <location>
        <begin position="419"/>
        <end position="512"/>
    </location>
</feature>
<evidence type="ECO:0000259" key="1">
    <source>
        <dbReference type="Pfam" id="PF00535"/>
    </source>
</evidence>
<organism evidence="2 3">
    <name type="scientific">Micromonospora sonneratiae</name>
    <dbReference type="NCBI Taxonomy" id="1184706"/>
    <lineage>
        <taxon>Bacteria</taxon>
        <taxon>Bacillati</taxon>
        <taxon>Actinomycetota</taxon>
        <taxon>Actinomycetes</taxon>
        <taxon>Micromonosporales</taxon>
        <taxon>Micromonosporaceae</taxon>
        <taxon>Micromonospora</taxon>
    </lineage>
</organism>
<comment type="caution">
    <text evidence="2">The sequence shown here is derived from an EMBL/GenBank/DDBJ whole genome shotgun (WGS) entry which is preliminary data.</text>
</comment>
<keyword evidence="2" id="KW-0808">Transferase</keyword>
<dbReference type="EMBL" id="JBHTMP010000002">
    <property type="protein sequence ID" value="MFD1319898.1"/>
    <property type="molecule type" value="Genomic_DNA"/>
</dbReference>
<reference evidence="3" key="1">
    <citation type="journal article" date="2019" name="Int. J. Syst. Evol. Microbiol.">
        <title>The Global Catalogue of Microorganisms (GCM) 10K type strain sequencing project: providing services to taxonomists for standard genome sequencing and annotation.</title>
        <authorList>
            <consortium name="The Broad Institute Genomics Platform"/>
            <consortium name="The Broad Institute Genome Sequencing Center for Infectious Disease"/>
            <person name="Wu L."/>
            <person name="Ma J."/>
        </authorList>
    </citation>
    <scope>NUCLEOTIDE SEQUENCE [LARGE SCALE GENOMIC DNA]</scope>
    <source>
        <strain evidence="3">JCM 31037</strain>
    </source>
</reference>
<dbReference type="InterPro" id="IPR001173">
    <property type="entry name" value="Glyco_trans_2-like"/>
</dbReference>
<dbReference type="InterPro" id="IPR050834">
    <property type="entry name" value="Glycosyltransf_2"/>
</dbReference>
<accession>A0ABW3Y9T4</accession>
<evidence type="ECO:0000313" key="3">
    <source>
        <dbReference type="Proteomes" id="UP001597260"/>
    </source>
</evidence>
<dbReference type="RefSeq" id="WP_377566338.1">
    <property type="nucleotide sequence ID" value="NZ_JBHTMP010000002.1"/>
</dbReference>
<dbReference type="EC" id="2.4.-.-" evidence="2"/>
<keyword evidence="2" id="KW-0328">Glycosyltransferase</keyword>
<dbReference type="CDD" id="cd00761">
    <property type="entry name" value="Glyco_tranf_GTA_type"/>
    <property type="match status" value="1"/>
</dbReference>
<dbReference type="PANTHER" id="PTHR43685:SF2">
    <property type="entry name" value="GLYCOSYLTRANSFERASE 2-LIKE DOMAIN-CONTAINING PROTEIN"/>
    <property type="match status" value="1"/>
</dbReference>
<dbReference type="PANTHER" id="PTHR43685">
    <property type="entry name" value="GLYCOSYLTRANSFERASE"/>
    <property type="match status" value="1"/>
</dbReference>
<dbReference type="GO" id="GO:0016757">
    <property type="term" value="F:glycosyltransferase activity"/>
    <property type="evidence" value="ECO:0007669"/>
    <property type="project" value="UniProtKB-KW"/>
</dbReference>
<sequence>MSSQDTTQRYLRWRVVVGDRNGRWRRRGPVSLLGAGVTQVPAQGSRRSGPRPGDRVYRMVVAAQSVDWLRHLLTDPASLVEVTRVSIIVESWSIPQGGWSGRLGPLTHVLFHRLRLPRVGQGRAVVEIGLEWPRQLRKVITAVLPLLTPVRPMPHPASADITAQDVIPDWLGTAQNDAVVTGALTPNEDVRPYDIVLTATGAPQPPVEPDQPAEAEQAASAVDYGTILAADAYGAGFGARPETVLVDLEHVTVGGRYGPFGPSAGRAQLAFTNTADGRGWQITGPKGVLCSGRIDRPWLSPEARAALDEIGTVHCAAVPARYPIEEAAFLVHLVLSGVLVHVPDLPPAVSAYLADEVRDLVTAPLPDQAKGDLEWEIRTVAQRRAAMRQHATGLVLPRLASAAFPALAEPPSVSVVLVTKRFEYIFDVLDAIEAQTYPNLEIVLCLHGVEPSPSLQARVARSPRPIELVSLPAGHGFGEAIGVATARSRGTLVTKFDDDDTYGPEHVWDLVLARHHSGAALVGKGAEFVYLQALDTTVRRDVGRTEVYVSVVAGGTMLISRGDLEQVGGWRPVSRSIDRGLIDRIRRSGGLIYRTHPLGYVYHRRSDGHTWDPGSEYFLRGTGVQWTGLPRHYEFGTAPASSGRPGDAFLIGGTGSSAVSLAGSLPAGRTEFGA</sequence>
<dbReference type="Pfam" id="PF00535">
    <property type="entry name" value="Glycos_transf_2"/>
    <property type="match status" value="1"/>
</dbReference>
<dbReference type="InterPro" id="IPR029044">
    <property type="entry name" value="Nucleotide-diphossugar_trans"/>
</dbReference>
<gene>
    <name evidence="2" type="ORF">ACFQ4H_02215</name>
</gene>
<proteinExistence type="predicted"/>
<keyword evidence="3" id="KW-1185">Reference proteome</keyword>
<protein>
    <submittedName>
        <fullName evidence="2">Glycosyltransferase</fullName>
        <ecNumber evidence="2">2.4.-.-</ecNumber>
    </submittedName>
</protein>
<dbReference type="SUPFAM" id="SSF53448">
    <property type="entry name" value="Nucleotide-diphospho-sugar transferases"/>
    <property type="match status" value="1"/>
</dbReference>
<name>A0ABW3Y9T4_9ACTN</name>
<dbReference type="Gene3D" id="3.90.550.10">
    <property type="entry name" value="Spore Coat Polysaccharide Biosynthesis Protein SpsA, Chain A"/>
    <property type="match status" value="1"/>
</dbReference>
<dbReference type="Proteomes" id="UP001597260">
    <property type="component" value="Unassembled WGS sequence"/>
</dbReference>
<evidence type="ECO:0000313" key="2">
    <source>
        <dbReference type="EMBL" id="MFD1319898.1"/>
    </source>
</evidence>